<dbReference type="InterPro" id="IPR051048">
    <property type="entry name" value="Peptidase_S8/S53_subtilisin"/>
</dbReference>
<evidence type="ECO:0000256" key="3">
    <source>
        <dbReference type="ARBA" id="ARBA00022801"/>
    </source>
</evidence>
<dbReference type="AlphaFoldDB" id="A0A381TEY8"/>
<dbReference type="GO" id="GO:0006508">
    <property type="term" value="P:proteolysis"/>
    <property type="evidence" value="ECO:0007669"/>
    <property type="project" value="UniProtKB-KW"/>
</dbReference>
<dbReference type="SUPFAM" id="SSF52743">
    <property type="entry name" value="Subtilisin-like"/>
    <property type="match status" value="1"/>
</dbReference>
<accession>A0A381TEY8</accession>
<dbReference type="PROSITE" id="PS00136">
    <property type="entry name" value="SUBTILASE_ASP"/>
    <property type="match status" value="1"/>
</dbReference>
<evidence type="ECO:0000256" key="2">
    <source>
        <dbReference type="ARBA" id="ARBA00022670"/>
    </source>
</evidence>
<evidence type="ECO:0000256" key="6">
    <source>
        <dbReference type="SAM" id="Phobius"/>
    </source>
</evidence>
<feature type="transmembrane region" description="Helical" evidence="6">
    <location>
        <begin position="1178"/>
        <end position="1196"/>
    </location>
</feature>
<dbReference type="InterPro" id="IPR023828">
    <property type="entry name" value="Peptidase_S8_Ser-AS"/>
</dbReference>
<dbReference type="SUPFAM" id="SSF103473">
    <property type="entry name" value="MFS general substrate transporter"/>
    <property type="match status" value="1"/>
</dbReference>
<feature type="region of interest" description="Disordered" evidence="5">
    <location>
        <begin position="248"/>
        <end position="274"/>
    </location>
</feature>
<dbReference type="InterPro" id="IPR036259">
    <property type="entry name" value="MFS_trans_sf"/>
</dbReference>
<feature type="region of interest" description="Disordered" evidence="5">
    <location>
        <begin position="195"/>
        <end position="228"/>
    </location>
</feature>
<dbReference type="PRINTS" id="PR00723">
    <property type="entry name" value="SUBTILISIN"/>
</dbReference>
<feature type="transmembrane region" description="Helical" evidence="6">
    <location>
        <begin position="874"/>
        <end position="891"/>
    </location>
</feature>
<dbReference type="InterPro" id="IPR020846">
    <property type="entry name" value="MFS_dom"/>
</dbReference>
<keyword evidence="6" id="KW-0812">Transmembrane</keyword>
<sequence length="1268" mass="137484">MVGRSGALAAAIVLLFLLPLVSSTIMATQEAGGFDAEGNWSASVEHDVHPYWWLHWSRDKDANELDDRLEWLLEQPAELQQDWWKRAPPGSARVFVDYDHHPTDADVSALEALGVEVTFRFTYLDTVSATAPFEAVLDSESIRALPGVVMVEDLGLAEPNMHEAVPTMGVDQVWTDLGLDGTGSVIAILDTGVRGDHEGLNDMDDDPFTCLDDPPDPDPTDPNPPPVPADCDPKIIAFFDAVFTDEEQDPAESYDSGTHGSHVAGIAAGSGGGQTDPATGLRYVGAAPGAWLINILACCDGDIEDVMQGAQWAIDNKDKHGIDIVTSSLGEQQFEIHVDNDGNSAWSRQMDMVVEAGIITTLSAGNEFGGATFAGCNTIDSPGDAQLPVTVASLDKDLGLAIYSSRGYTSDLRVKPDVAVIGSSIMAPDAATQDGYTSKSGTSMATPLMAGIAALMIQANPDMTPTEFKDIVGAHSIEREIALLDDPGFNDCSLLETRPDNEFGYGQADPVAFVEAAGSIDRSLNVSMDILTLQEIGNESYIAGTSSGGALGLGVVEVKVGGGDWKGAADLSKNGDWATWRVKLDPHLESGNSTIYARLKVSDDSISPIDARRVILIDGQSASGVAEGLTSFGSYVFFVPFALVLALLGYIMVTERWDRKFQNARPAKSDESASFDINRYNLRKIPGALASARQSWVSGGSLVESKMRRYVSLCILYVAQGLPSGFANVAFVAFLVTNGIAVEQIAILFATVYLPWTFKFIWGPVIDMIRFPQFGIRRPWVLFAETGMIISLATLLFVPDLVASIQLVTILLFIHNLFASLQDVSVDALAVDILEPDEVATVNGLMFAAKRGGIIFGGAILGMMVVPFGIKSAIMVQLPLLILIMMLPLFLRERPGDRLFPWSKQEETEETWYAETEETIEAEAALSWEADHPEEFTKARWVATNLYEDRISPAAAILWVSIIFLLLWGLFAILNILSGDFTEDWGTTFGDVASPLKTIGLVTLSISVILLMAEWLGANISQIRNPLPVSSLATETAYNIVKGFSTRSSFILIFLCLLAELYLFTDPIVVDIFINEAGWSQTKYNAIVGGIVIACMMVGQVFGGMLGDRFGVREVSMIGFTLLALSNATLALLSDYWTNTNLMVSYLCIRAVINGVAWICVIAVAMRLTFSKAGGSQFTAYMSMFNLSAVMAYLFTGTMTQRFDYVTCLYIGAALTLFTVVLLWFIDPDEVDRVLEGRFGDGEDEFDGDLGERPEAWYEEDETVVTSS</sequence>
<feature type="transmembrane region" description="Helical" evidence="6">
    <location>
        <begin position="1143"/>
        <end position="1166"/>
    </location>
</feature>
<dbReference type="PROSITE" id="PS50850">
    <property type="entry name" value="MFS"/>
    <property type="match status" value="1"/>
</dbReference>
<feature type="transmembrane region" description="Helical" evidence="6">
    <location>
        <begin position="852"/>
        <end position="868"/>
    </location>
</feature>
<dbReference type="PANTHER" id="PTHR43399">
    <property type="entry name" value="SUBTILISIN-RELATED"/>
    <property type="match status" value="1"/>
</dbReference>
<dbReference type="GO" id="GO:0022857">
    <property type="term" value="F:transmembrane transporter activity"/>
    <property type="evidence" value="ECO:0007669"/>
    <property type="project" value="InterPro"/>
</dbReference>
<feature type="transmembrane region" description="Helical" evidence="6">
    <location>
        <begin position="740"/>
        <end position="758"/>
    </location>
</feature>
<keyword evidence="6" id="KW-1133">Transmembrane helix</keyword>
<comment type="similarity">
    <text evidence="1">Belongs to the peptidase S8 family.</text>
</comment>
<feature type="transmembrane region" description="Helical" evidence="6">
    <location>
        <begin position="1050"/>
        <end position="1074"/>
    </location>
</feature>
<dbReference type="Pfam" id="PF07690">
    <property type="entry name" value="MFS_1"/>
    <property type="match status" value="2"/>
</dbReference>
<evidence type="ECO:0000259" key="7">
    <source>
        <dbReference type="PROSITE" id="PS50850"/>
    </source>
</evidence>
<feature type="transmembrane region" description="Helical" evidence="6">
    <location>
        <begin position="632"/>
        <end position="653"/>
    </location>
</feature>
<dbReference type="InterPro" id="IPR000209">
    <property type="entry name" value="Peptidase_S8/S53_dom"/>
</dbReference>
<dbReference type="PANTHER" id="PTHR43399:SF4">
    <property type="entry name" value="CELL WALL-ASSOCIATED PROTEASE"/>
    <property type="match status" value="1"/>
</dbReference>
<feature type="transmembrane region" description="Helical" evidence="6">
    <location>
        <begin position="710"/>
        <end position="734"/>
    </location>
</feature>
<dbReference type="GO" id="GO:0004252">
    <property type="term" value="F:serine-type endopeptidase activity"/>
    <property type="evidence" value="ECO:0007669"/>
    <property type="project" value="InterPro"/>
</dbReference>
<dbReference type="InterPro" id="IPR022398">
    <property type="entry name" value="Peptidase_S8_His-AS"/>
</dbReference>
<dbReference type="InterPro" id="IPR023827">
    <property type="entry name" value="Peptidase_S8_Asp-AS"/>
</dbReference>
<feature type="transmembrane region" description="Helical" evidence="6">
    <location>
        <begin position="998"/>
        <end position="1017"/>
    </location>
</feature>
<feature type="transmembrane region" description="Helical" evidence="6">
    <location>
        <begin position="956"/>
        <end position="978"/>
    </location>
</feature>
<dbReference type="Pfam" id="PF00082">
    <property type="entry name" value="Peptidase_S8"/>
    <property type="match status" value="1"/>
</dbReference>
<keyword evidence="2" id="KW-0645">Protease</keyword>
<dbReference type="InterPro" id="IPR015500">
    <property type="entry name" value="Peptidase_S8_subtilisin-rel"/>
</dbReference>
<organism evidence="8">
    <name type="scientific">marine metagenome</name>
    <dbReference type="NCBI Taxonomy" id="408172"/>
    <lineage>
        <taxon>unclassified sequences</taxon>
        <taxon>metagenomes</taxon>
        <taxon>ecological metagenomes</taxon>
    </lineage>
</organism>
<dbReference type="InterPro" id="IPR036852">
    <property type="entry name" value="Peptidase_S8/S53_dom_sf"/>
</dbReference>
<gene>
    <name evidence="8" type="ORF">METZ01_LOCUS65367</name>
</gene>
<keyword evidence="6" id="KW-0472">Membrane</keyword>
<keyword evidence="4" id="KW-0720">Serine protease</keyword>
<feature type="transmembrane region" description="Helical" evidence="6">
    <location>
        <begin position="1086"/>
        <end position="1106"/>
    </location>
</feature>
<dbReference type="Gene3D" id="1.20.1250.20">
    <property type="entry name" value="MFS general substrate transporter like domains"/>
    <property type="match status" value="2"/>
</dbReference>
<feature type="transmembrane region" description="Helical" evidence="6">
    <location>
        <begin position="1202"/>
        <end position="1226"/>
    </location>
</feature>
<dbReference type="Gene3D" id="3.40.50.200">
    <property type="entry name" value="Peptidase S8/S53 domain"/>
    <property type="match status" value="1"/>
</dbReference>
<feature type="transmembrane region" description="Helical" evidence="6">
    <location>
        <begin position="779"/>
        <end position="797"/>
    </location>
</feature>
<evidence type="ECO:0000256" key="5">
    <source>
        <dbReference type="SAM" id="MobiDB-lite"/>
    </source>
</evidence>
<name>A0A381TEY8_9ZZZZ</name>
<evidence type="ECO:0000256" key="1">
    <source>
        <dbReference type="ARBA" id="ARBA00011073"/>
    </source>
</evidence>
<keyword evidence="3" id="KW-0378">Hydrolase</keyword>
<dbReference type="InterPro" id="IPR011701">
    <property type="entry name" value="MFS"/>
</dbReference>
<dbReference type="PROSITE" id="PS00137">
    <property type="entry name" value="SUBTILASE_HIS"/>
    <property type="match status" value="1"/>
</dbReference>
<feature type="compositionally biased region" description="Acidic residues" evidence="5">
    <location>
        <begin position="201"/>
        <end position="219"/>
    </location>
</feature>
<dbReference type="PROSITE" id="PS00138">
    <property type="entry name" value="SUBTILASE_SER"/>
    <property type="match status" value="1"/>
</dbReference>
<feature type="domain" description="Major facilitator superfamily (MFS) profile" evidence="7">
    <location>
        <begin position="1045"/>
        <end position="1268"/>
    </location>
</feature>
<dbReference type="PROSITE" id="PS51892">
    <property type="entry name" value="SUBTILASE"/>
    <property type="match status" value="1"/>
</dbReference>
<feature type="transmembrane region" description="Helical" evidence="6">
    <location>
        <begin position="803"/>
        <end position="821"/>
    </location>
</feature>
<dbReference type="EMBL" id="UINC01004194">
    <property type="protein sequence ID" value="SVA12513.1"/>
    <property type="molecule type" value="Genomic_DNA"/>
</dbReference>
<evidence type="ECO:0000256" key="4">
    <source>
        <dbReference type="ARBA" id="ARBA00022825"/>
    </source>
</evidence>
<proteinExistence type="inferred from homology"/>
<reference evidence="8" key="1">
    <citation type="submission" date="2018-05" db="EMBL/GenBank/DDBJ databases">
        <authorList>
            <person name="Lanie J.A."/>
            <person name="Ng W.-L."/>
            <person name="Kazmierczak K.M."/>
            <person name="Andrzejewski T.M."/>
            <person name="Davidsen T.M."/>
            <person name="Wayne K.J."/>
            <person name="Tettelin H."/>
            <person name="Glass J.I."/>
            <person name="Rusch D."/>
            <person name="Podicherti R."/>
            <person name="Tsui H.-C.T."/>
            <person name="Winkler M.E."/>
        </authorList>
    </citation>
    <scope>NUCLEOTIDE SEQUENCE</scope>
</reference>
<evidence type="ECO:0000313" key="8">
    <source>
        <dbReference type="EMBL" id="SVA12513.1"/>
    </source>
</evidence>
<protein>
    <recommendedName>
        <fullName evidence="7">Major facilitator superfamily (MFS) profile domain-containing protein</fullName>
    </recommendedName>
</protein>